<proteinExistence type="predicted"/>
<dbReference type="Proteomes" id="UP000501690">
    <property type="component" value="Linkage Group LG10"/>
</dbReference>
<evidence type="ECO:0000313" key="2">
    <source>
        <dbReference type="Proteomes" id="UP000501690"/>
    </source>
</evidence>
<dbReference type="AlphaFoldDB" id="A0A4D6N6D0"/>
<keyword evidence="2" id="KW-1185">Reference proteome</keyword>
<gene>
    <name evidence="1" type="ORF">DEO72_LG10g592</name>
</gene>
<evidence type="ECO:0000313" key="1">
    <source>
        <dbReference type="EMBL" id="QCE09373.1"/>
    </source>
</evidence>
<reference evidence="1 2" key="1">
    <citation type="submission" date="2019-04" db="EMBL/GenBank/DDBJ databases">
        <title>An improved genome assembly and genetic linkage map for asparagus bean, Vigna unguiculata ssp. sesquipedialis.</title>
        <authorList>
            <person name="Xia Q."/>
            <person name="Zhang R."/>
            <person name="Dong Y."/>
        </authorList>
    </citation>
    <scope>NUCLEOTIDE SEQUENCE [LARGE SCALE GENOMIC DNA]</scope>
    <source>
        <tissue evidence="1">Leaf</tissue>
    </source>
</reference>
<sequence length="82" mass="8883">MTSSWRTGLASLSASISATTTPPSRCRPTTTTGATSVASCRLRLVQKLAHDSCNAFAKVKLKSSIMRMVSGKRYYGEYCDVM</sequence>
<organism evidence="1 2">
    <name type="scientific">Vigna unguiculata</name>
    <name type="common">Cowpea</name>
    <dbReference type="NCBI Taxonomy" id="3917"/>
    <lineage>
        <taxon>Eukaryota</taxon>
        <taxon>Viridiplantae</taxon>
        <taxon>Streptophyta</taxon>
        <taxon>Embryophyta</taxon>
        <taxon>Tracheophyta</taxon>
        <taxon>Spermatophyta</taxon>
        <taxon>Magnoliopsida</taxon>
        <taxon>eudicotyledons</taxon>
        <taxon>Gunneridae</taxon>
        <taxon>Pentapetalae</taxon>
        <taxon>rosids</taxon>
        <taxon>fabids</taxon>
        <taxon>Fabales</taxon>
        <taxon>Fabaceae</taxon>
        <taxon>Papilionoideae</taxon>
        <taxon>50 kb inversion clade</taxon>
        <taxon>NPAAA clade</taxon>
        <taxon>indigoferoid/millettioid clade</taxon>
        <taxon>Phaseoleae</taxon>
        <taxon>Vigna</taxon>
    </lineage>
</organism>
<name>A0A4D6N6D0_VIGUN</name>
<dbReference type="EMBL" id="CP039354">
    <property type="protein sequence ID" value="QCE09373.1"/>
    <property type="molecule type" value="Genomic_DNA"/>
</dbReference>
<accession>A0A4D6N6D0</accession>
<protein>
    <submittedName>
        <fullName evidence="1">Uncharacterized protein</fullName>
    </submittedName>
</protein>